<evidence type="ECO:0000256" key="2">
    <source>
        <dbReference type="ARBA" id="ARBA00022448"/>
    </source>
</evidence>
<keyword evidence="3" id="KW-0445">Lipid transport</keyword>
<evidence type="ECO:0000259" key="8">
    <source>
        <dbReference type="PROSITE" id="PS50004"/>
    </source>
</evidence>
<evidence type="ECO:0000313" key="10">
    <source>
        <dbReference type="EMBL" id="GMH14094.1"/>
    </source>
</evidence>
<keyword evidence="4" id="KW-0446">Lipid-binding</keyword>
<feature type="region of interest" description="Disordered" evidence="6">
    <location>
        <begin position="306"/>
        <end position="328"/>
    </location>
</feature>
<dbReference type="GO" id="GO:0016020">
    <property type="term" value="C:membrane"/>
    <property type="evidence" value="ECO:0007669"/>
    <property type="project" value="UniProtKB-SubCell"/>
</dbReference>
<protein>
    <submittedName>
        <fullName evidence="10">Uncharacterized protein</fullName>
    </submittedName>
</protein>
<proteinExistence type="predicted"/>
<dbReference type="SMART" id="SM00239">
    <property type="entry name" value="C2"/>
    <property type="match status" value="3"/>
</dbReference>
<dbReference type="Gene3D" id="2.60.40.150">
    <property type="entry name" value="C2 domain"/>
    <property type="match status" value="3"/>
</dbReference>
<name>A0AAD3SNV1_NEPGR</name>
<keyword evidence="5 7" id="KW-0472">Membrane</keyword>
<dbReference type="CDD" id="cd21669">
    <property type="entry name" value="SMP_SF"/>
    <property type="match status" value="1"/>
</dbReference>
<dbReference type="PROSITE" id="PS51847">
    <property type="entry name" value="SMP"/>
    <property type="match status" value="1"/>
</dbReference>
<evidence type="ECO:0000256" key="6">
    <source>
        <dbReference type="SAM" id="MobiDB-lite"/>
    </source>
</evidence>
<dbReference type="InterPro" id="IPR031468">
    <property type="entry name" value="SMP_LBD"/>
</dbReference>
<keyword evidence="11" id="KW-1185">Reference proteome</keyword>
<sequence>MGRSRRKINLNFNVEGTLDFFNQLAVDRPLYLLLLPFIFLLWAIERWVFCLSTWVPLAVAVWAVIQYGCYQRQILIEDLNRRWRRVILDSSPTTALEHCQWLNKLLTVVWPHYINPALSVRFSSIVEKRLKRRRPRFIEKIELQEFSLGSCPPNLGIHGVHWSTLITQRIMHLNFDWETSEMSIMLLAKLAKPFYGTARIVINHLHIKGDLQLMPVLEGRAILYSFLSIPEVKIGVAFGSGGSESLPATELPGVSSWLVKIFSDTLVKTMVEPRRRCLSLTAVNLRKKAVGGILYVTVVAANHIARQDSKGSPPKRQESSNMTGVTEGNLSKDLHTFVEVELEELTRKTHVKPGSSPRWDSTFNMVLHDNTGTVGFNLYECSPGSVKFDYLASCEIKIKYADDDSTIFWAVGPDSGVIARHADTCGKEVEMNIPFEGVNSGELFVRLMLKEWQFSDGSHSSSRLVHGAQQSIYGSTNFSLRTGRKLYVTIVEAKDLVRKEKFGKFLSYVKLHYGKAVQRTSALPDTTNPVWNQKFEFEEIGDGEYLKLKCLSEETFLDENIGIARVNLEGLVDGSPKDVWVPLEKVNSGELRLQIEAVRIDDPEGSMGSMAVSGNGRIELVLVEGKDLVAADLRGTSDPYVKVQYGNIKRKTKVIYKNLNPQWNQSFEFLDDGSPLVLQVKDHNAIFAASSIGECMVEYQRLPRNQTYDQWIPLQSVENGELHIQITRKARVLRMRTSVDSNSFSIKAQTISSQMKQQLMKLQSLTADAGIEGMSASLSELESLQDTEEEYLLQLETERAVLLNKINELGQELLNSAPSSISRSSSS</sequence>
<dbReference type="GO" id="GO:0008289">
    <property type="term" value="F:lipid binding"/>
    <property type="evidence" value="ECO:0007669"/>
    <property type="project" value="UniProtKB-KW"/>
</dbReference>
<dbReference type="PANTHER" id="PTHR47264:SF3">
    <property type="entry name" value="SYNAPTOTAGMIN-5 ISOFORM X1"/>
    <property type="match status" value="1"/>
</dbReference>
<accession>A0AAD3SNV1</accession>
<comment type="caution">
    <text evidence="10">The sequence shown here is derived from an EMBL/GenBank/DDBJ whole genome shotgun (WGS) entry which is preliminary data.</text>
</comment>
<feature type="domain" description="SMP-LTD" evidence="9">
    <location>
        <begin position="95"/>
        <end position="281"/>
    </location>
</feature>
<keyword evidence="7" id="KW-1133">Transmembrane helix</keyword>
<dbReference type="AlphaFoldDB" id="A0AAD3SNV1"/>
<feature type="compositionally biased region" description="Polar residues" evidence="6">
    <location>
        <begin position="319"/>
        <end position="328"/>
    </location>
</feature>
<dbReference type="InterPro" id="IPR000008">
    <property type="entry name" value="C2_dom"/>
</dbReference>
<feature type="domain" description="C2" evidence="8">
    <location>
        <begin position="599"/>
        <end position="712"/>
    </location>
</feature>
<dbReference type="InterPro" id="IPR035892">
    <property type="entry name" value="C2_domain_sf"/>
</dbReference>
<dbReference type="GO" id="GO:0006869">
    <property type="term" value="P:lipid transport"/>
    <property type="evidence" value="ECO:0007669"/>
    <property type="project" value="UniProtKB-KW"/>
</dbReference>
<evidence type="ECO:0000256" key="3">
    <source>
        <dbReference type="ARBA" id="ARBA00023055"/>
    </source>
</evidence>
<evidence type="ECO:0000256" key="5">
    <source>
        <dbReference type="ARBA" id="ARBA00023136"/>
    </source>
</evidence>
<reference evidence="10" key="1">
    <citation type="submission" date="2023-05" db="EMBL/GenBank/DDBJ databases">
        <title>Nepenthes gracilis genome sequencing.</title>
        <authorList>
            <person name="Fukushima K."/>
        </authorList>
    </citation>
    <scope>NUCLEOTIDE SEQUENCE</scope>
    <source>
        <strain evidence="10">SING2019-196</strain>
    </source>
</reference>
<evidence type="ECO:0000313" key="11">
    <source>
        <dbReference type="Proteomes" id="UP001279734"/>
    </source>
</evidence>
<evidence type="ECO:0000256" key="4">
    <source>
        <dbReference type="ARBA" id="ARBA00023121"/>
    </source>
</evidence>
<dbReference type="Proteomes" id="UP001279734">
    <property type="component" value="Unassembled WGS sequence"/>
</dbReference>
<feature type="transmembrane region" description="Helical" evidence="7">
    <location>
        <begin position="30"/>
        <end position="49"/>
    </location>
</feature>
<dbReference type="CDD" id="cd00030">
    <property type="entry name" value="C2"/>
    <property type="match status" value="3"/>
</dbReference>
<feature type="domain" description="C2" evidence="8">
    <location>
        <begin position="472"/>
        <end position="581"/>
    </location>
</feature>
<comment type="subcellular location">
    <subcellularLocation>
        <location evidence="1">Membrane</location>
    </subcellularLocation>
</comment>
<dbReference type="PROSITE" id="PS50004">
    <property type="entry name" value="C2"/>
    <property type="match status" value="2"/>
</dbReference>
<keyword evidence="2" id="KW-0813">Transport</keyword>
<dbReference type="Pfam" id="PF00168">
    <property type="entry name" value="C2"/>
    <property type="match status" value="3"/>
</dbReference>
<dbReference type="SUPFAM" id="SSF49562">
    <property type="entry name" value="C2 domain (Calcium/lipid-binding domain, CaLB)"/>
    <property type="match status" value="3"/>
</dbReference>
<gene>
    <name evidence="10" type="ORF">Nepgr_015935</name>
</gene>
<organism evidence="10 11">
    <name type="scientific">Nepenthes gracilis</name>
    <name type="common">Slender pitcher plant</name>
    <dbReference type="NCBI Taxonomy" id="150966"/>
    <lineage>
        <taxon>Eukaryota</taxon>
        <taxon>Viridiplantae</taxon>
        <taxon>Streptophyta</taxon>
        <taxon>Embryophyta</taxon>
        <taxon>Tracheophyta</taxon>
        <taxon>Spermatophyta</taxon>
        <taxon>Magnoliopsida</taxon>
        <taxon>eudicotyledons</taxon>
        <taxon>Gunneridae</taxon>
        <taxon>Pentapetalae</taxon>
        <taxon>Caryophyllales</taxon>
        <taxon>Nepenthaceae</taxon>
        <taxon>Nepenthes</taxon>
    </lineage>
</organism>
<evidence type="ECO:0000256" key="7">
    <source>
        <dbReference type="SAM" id="Phobius"/>
    </source>
</evidence>
<dbReference type="EMBL" id="BSYO01000013">
    <property type="protein sequence ID" value="GMH14094.1"/>
    <property type="molecule type" value="Genomic_DNA"/>
</dbReference>
<evidence type="ECO:0000256" key="1">
    <source>
        <dbReference type="ARBA" id="ARBA00004370"/>
    </source>
</evidence>
<evidence type="ECO:0000259" key="9">
    <source>
        <dbReference type="PROSITE" id="PS51847"/>
    </source>
</evidence>
<dbReference type="PANTHER" id="PTHR47264">
    <property type="entry name" value="OS01G0128800 PROTEIN"/>
    <property type="match status" value="1"/>
</dbReference>
<keyword evidence="7" id="KW-0812">Transmembrane</keyword>